<reference evidence="6 7" key="1">
    <citation type="submission" date="2020-08" db="EMBL/GenBank/DDBJ databases">
        <title>Genomic Encyclopedia of Type Strains, Phase IV (KMG-V): Genome sequencing to study the core and pangenomes of soil and plant-associated prokaryotes.</title>
        <authorList>
            <person name="Whitman W."/>
        </authorList>
    </citation>
    <scope>NUCLEOTIDE SEQUENCE [LARGE SCALE GENOMIC DNA]</scope>
    <source>
        <strain evidence="4 7">SEMIA 444</strain>
        <strain evidence="3 6">SEMIA 448</strain>
        <strain evidence="5 8">SEMIA 452</strain>
    </source>
</reference>
<feature type="signal peptide" evidence="1">
    <location>
        <begin position="1"/>
        <end position="20"/>
    </location>
</feature>
<evidence type="ECO:0000313" key="8">
    <source>
        <dbReference type="Proteomes" id="UP000576087"/>
    </source>
</evidence>
<dbReference type="InterPro" id="IPR050902">
    <property type="entry name" value="ABC_Transporter_SBP"/>
</dbReference>
<name>A0A7W6S3N5_9HYPH</name>
<evidence type="ECO:0000256" key="1">
    <source>
        <dbReference type="SAM" id="SignalP"/>
    </source>
</evidence>
<dbReference type="PANTHER" id="PTHR30535:SF34">
    <property type="entry name" value="MOLYBDATE-BINDING PROTEIN MOLA"/>
    <property type="match status" value="1"/>
</dbReference>
<dbReference type="Proteomes" id="UP000524535">
    <property type="component" value="Unassembled WGS sequence"/>
</dbReference>
<protein>
    <submittedName>
        <fullName evidence="3">Iron complex transport system substrate-binding protein</fullName>
    </submittedName>
</protein>
<proteinExistence type="predicted"/>
<evidence type="ECO:0000313" key="4">
    <source>
        <dbReference type="EMBL" id="MBB4410978.1"/>
    </source>
</evidence>
<evidence type="ECO:0000313" key="5">
    <source>
        <dbReference type="EMBL" id="MBB4445666.1"/>
    </source>
</evidence>
<organism evidence="3 6">
    <name type="scientific">Aliirhizobium cellulosilyticum</name>
    <dbReference type="NCBI Taxonomy" id="393664"/>
    <lineage>
        <taxon>Bacteria</taxon>
        <taxon>Pseudomonadati</taxon>
        <taxon>Pseudomonadota</taxon>
        <taxon>Alphaproteobacteria</taxon>
        <taxon>Hyphomicrobiales</taxon>
        <taxon>Rhizobiaceae</taxon>
        <taxon>Aliirhizobium</taxon>
    </lineage>
</organism>
<dbReference type="Pfam" id="PF01497">
    <property type="entry name" value="Peripla_BP_2"/>
    <property type="match status" value="1"/>
</dbReference>
<feature type="domain" description="Fe/B12 periplasmic-binding" evidence="2">
    <location>
        <begin position="43"/>
        <end position="342"/>
    </location>
</feature>
<dbReference type="PANTHER" id="PTHR30535">
    <property type="entry name" value="VITAMIN B12-BINDING PROTEIN"/>
    <property type="match status" value="1"/>
</dbReference>
<dbReference type="RefSeq" id="WP_183821008.1">
    <property type="nucleotide sequence ID" value="NZ_JACIGW010000001.1"/>
</dbReference>
<keyword evidence="7" id="KW-1185">Reference proteome</keyword>
<feature type="chain" id="PRO_5036404937" evidence="1">
    <location>
        <begin position="21"/>
        <end position="373"/>
    </location>
</feature>
<dbReference type="Gene3D" id="3.40.50.1980">
    <property type="entry name" value="Nitrogenase molybdenum iron protein domain"/>
    <property type="match status" value="2"/>
</dbReference>
<sequence length="373" mass="40214">MRPIVFSAFALALGASTAFATDYPATITDVAGRTVTIAKKPERIILQDGRDMLTVALLDRDNPYARVVGWSSNFVKSDPGTAKLMDQAFGKAPPVMSLSEDGETDLEAVIAAKPDVVVAQTRAQKSFKEGGIEDKLKALDIPVVYLDVMEEPVGHTTESVEVLGKVMDREKEAGEYVSFYKQHLDHLNDVIAKQTVFPNVFVEAKAGNKGDGCCFTHGDTGFGKLVTSLKGNNIGSKLLPGQTGTVSLEALLGSNPPDVYIMSGSQWTNPENSAAPFGYNVTPQQVSAALGKLEQRDGFAAMKAVQDGRVYGLYHQFYNHPYNIVGLEYMASFMYPEAFKDLDPAATYATLIKTFTKIPDAPVVLGASAPVTQ</sequence>
<evidence type="ECO:0000313" key="3">
    <source>
        <dbReference type="EMBL" id="MBB4346628.1"/>
    </source>
</evidence>
<gene>
    <name evidence="4" type="ORF">GGE31_001449</name>
    <name evidence="3" type="ORF">GGE33_000336</name>
    <name evidence="5" type="ORF">GGE35_001448</name>
</gene>
<dbReference type="AlphaFoldDB" id="A0A7W6S3N5"/>
<dbReference type="EMBL" id="JACIGY010000001">
    <property type="protein sequence ID" value="MBB4410978.1"/>
    <property type="molecule type" value="Genomic_DNA"/>
</dbReference>
<keyword evidence="1" id="KW-0732">Signal</keyword>
<dbReference type="Proteomes" id="UP000520770">
    <property type="component" value="Unassembled WGS sequence"/>
</dbReference>
<dbReference type="EMBL" id="JACIHM010000001">
    <property type="protein sequence ID" value="MBB4445666.1"/>
    <property type="molecule type" value="Genomic_DNA"/>
</dbReference>
<evidence type="ECO:0000313" key="7">
    <source>
        <dbReference type="Proteomes" id="UP000524535"/>
    </source>
</evidence>
<dbReference type="EMBL" id="JACIGW010000001">
    <property type="protein sequence ID" value="MBB4346628.1"/>
    <property type="molecule type" value="Genomic_DNA"/>
</dbReference>
<comment type="caution">
    <text evidence="3">The sequence shown here is derived from an EMBL/GenBank/DDBJ whole genome shotgun (WGS) entry which is preliminary data.</text>
</comment>
<accession>A0A7W6S3N5</accession>
<evidence type="ECO:0000313" key="6">
    <source>
        <dbReference type="Proteomes" id="UP000520770"/>
    </source>
</evidence>
<dbReference type="InterPro" id="IPR002491">
    <property type="entry name" value="ABC_transptr_periplasmic_BD"/>
</dbReference>
<dbReference type="PROSITE" id="PS50983">
    <property type="entry name" value="FE_B12_PBP"/>
    <property type="match status" value="1"/>
</dbReference>
<dbReference type="SUPFAM" id="SSF53807">
    <property type="entry name" value="Helical backbone' metal receptor"/>
    <property type="match status" value="1"/>
</dbReference>
<evidence type="ECO:0000259" key="2">
    <source>
        <dbReference type="PROSITE" id="PS50983"/>
    </source>
</evidence>
<dbReference type="Proteomes" id="UP000576087">
    <property type="component" value="Unassembled WGS sequence"/>
</dbReference>